<accession>A0A7W6GP75</accession>
<dbReference type="RefSeq" id="WP_183955347.1">
    <property type="nucleotide sequence ID" value="NZ_JACIEB010000004.1"/>
</dbReference>
<evidence type="ECO:0000313" key="3">
    <source>
        <dbReference type="Proteomes" id="UP000552757"/>
    </source>
</evidence>
<organism evidence="2 3">
    <name type="scientific">Sphingobium fontiphilum</name>
    <dbReference type="NCBI Taxonomy" id="944425"/>
    <lineage>
        <taxon>Bacteria</taxon>
        <taxon>Pseudomonadati</taxon>
        <taxon>Pseudomonadota</taxon>
        <taxon>Alphaproteobacteria</taxon>
        <taxon>Sphingomonadales</taxon>
        <taxon>Sphingomonadaceae</taxon>
        <taxon>Sphingobium</taxon>
    </lineage>
</organism>
<gene>
    <name evidence="2" type="ORF">GGR44_001925</name>
</gene>
<evidence type="ECO:0000313" key="2">
    <source>
        <dbReference type="EMBL" id="MBB3982262.1"/>
    </source>
</evidence>
<comment type="caution">
    <text evidence="2">The sequence shown here is derived from an EMBL/GenBank/DDBJ whole genome shotgun (WGS) entry which is preliminary data.</text>
</comment>
<keyword evidence="3" id="KW-1185">Reference proteome</keyword>
<protein>
    <submittedName>
        <fullName evidence="2">Uncharacterized protein</fullName>
    </submittedName>
</protein>
<dbReference type="AlphaFoldDB" id="A0A7W6GP75"/>
<feature type="region of interest" description="Disordered" evidence="1">
    <location>
        <begin position="114"/>
        <end position="163"/>
    </location>
</feature>
<dbReference type="Proteomes" id="UP000552757">
    <property type="component" value="Unassembled WGS sequence"/>
</dbReference>
<proteinExistence type="predicted"/>
<reference evidence="2 3" key="1">
    <citation type="submission" date="2020-08" db="EMBL/GenBank/DDBJ databases">
        <title>Genomic Encyclopedia of Type Strains, Phase IV (KMG-IV): sequencing the most valuable type-strain genomes for metagenomic binning, comparative biology and taxonomic classification.</title>
        <authorList>
            <person name="Goeker M."/>
        </authorList>
    </citation>
    <scope>NUCLEOTIDE SEQUENCE [LARGE SCALE GENOMIC DNA]</scope>
    <source>
        <strain evidence="2 3">DSM 29348</strain>
    </source>
</reference>
<feature type="compositionally biased region" description="Basic residues" evidence="1">
    <location>
        <begin position="139"/>
        <end position="151"/>
    </location>
</feature>
<evidence type="ECO:0000256" key="1">
    <source>
        <dbReference type="SAM" id="MobiDB-lite"/>
    </source>
</evidence>
<feature type="compositionally biased region" description="Basic and acidic residues" evidence="1">
    <location>
        <begin position="44"/>
        <end position="54"/>
    </location>
</feature>
<dbReference type="EMBL" id="JACIEB010000004">
    <property type="protein sequence ID" value="MBB3982262.1"/>
    <property type="molecule type" value="Genomic_DNA"/>
</dbReference>
<sequence>MPGQVAGEDADVEPAHDDVEAVEIAKELDFIGQALALDQGRCVEQGERHAEQRSGQRRRPQRGGVDRLIAAVLAEAEDVAQREIAERGHRNIGEMGDDARRDFAGRDLADAAQGDGGVVLAPFGGEGQARRDRADIGNRQHRKPVRCRSSRHGLAPYPVSGQR</sequence>
<name>A0A7W6GP75_9SPHN</name>
<feature type="compositionally biased region" description="Basic and acidic residues" evidence="1">
    <location>
        <begin position="128"/>
        <end position="138"/>
    </location>
</feature>
<feature type="region of interest" description="Disordered" evidence="1">
    <location>
        <begin position="42"/>
        <end position="64"/>
    </location>
</feature>